<dbReference type="NCBIfam" id="TIGR01541">
    <property type="entry name" value="tape_meas_lam_C"/>
    <property type="match status" value="1"/>
</dbReference>
<dbReference type="EMBL" id="LT841304">
    <property type="protein sequence ID" value="SMH63902.1"/>
    <property type="molecule type" value="Genomic_DNA"/>
</dbReference>
<feature type="coiled-coil region" evidence="1">
    <location>
        <begin position="126"/>
        <end position="160"/>
    </location>
</feature>
<name>A0A1X7QGI6_9CAUD</name>
<feature type="coiled-coil region" evidence="1">
    <location>
        <begin position="451"/>
        <end position="510"/>
    </location>
</feature>
<evidence type="ECO:0000256" key="1">
    <source>
        <dbReference type="SAM" id="Coils"/>
    </source>
</evidence>
<feature type="domain" description="Bacteriophage tail tape measure N-terminal" evidence="2">
    <location>
        <begin position="194"/>
        <end position="370"/>
    </location>
</feature>
<keyword evidence="5" id="KW-1185">Reference proteome</keyword>
<sequence>MAEKYAGLTLGVDVSQVNNAVKSLQQFKKANDDAKKSVNEFVDSEVVARQQAKQLAEELARQKAEFKKIQESIDPTASKMDKLRKAATQLDALWKKGVVPDQTFFELGAILETQQNKLIATKKAMTEEGRAALEESKNKARAAEEAKKFVQALREQEEAAGKSKSELLEMKAAQLGVSQEAAPYIARLKEQEKQIQKLGISTGQYKQAMAQLPMQITDVVTSLASGMPVWLVAVQQGGQIKDSFGGASNALKALLSFLNPVNVAFGLLSGTLAIAAYNAYKAQTEFEAIKKTVQETTGLTGDFAEKIATGIQELSDKTGESAEDLAKAYITTKDGASEAIKKLVDVGMTYDDAKKKVNEYKGASSFVSLNNEIANHKNKVLELGDSWYEVLKAKRDYASPSGGLLGKELGYVNPMLKFALNTYEDIGKVVKDANKDMAERAERIDKENLALNRVRAAQEALNKAIEDQKNVARSADEELKKRAAENVEFRRKELEEIKKQEQKKKEAKGGIVRGPTEQLDKELYVLKAQLETLKEHRTVNDVISRQRKSLWSIEKQIEILENAQSKRKLTGAEQALLNEQKAVLEMARQKAELGDQIVLQERKNKLEQDSLKFIRETEAAIDAIGLKQLGYTEKQIERELELRKLRTDYEAQGGSVSDEVFQQMETKLKLYYQAQDEAQGNWLAGAKNAWELFAEDANNAYGNVQQIASEALNGLTNQLANFIATGKANFKDFSTAIIKMIIQMITKMVVFNALSGLMGGQTWTMGSLLKNIGGFAGGGYTGDGGKYEPAGIVHKGEFVMTKEATQRIGVGNLYRMMRGYANGGVVGSSGYTGGGAVTGGAPQFNIGGIDVSITNGNDPKGIETGVKMIFTDMIKRSCMQGGEVYEFVMSKRG</sequence>
<proteinExistence type="predicted"/>
<gene>
    <name evidence="4" type="ORF">SWAN_00017</name>
</gene>
<protein>
    <submittedName>
        <fullName evidence="4">Tail tape-measure protein</fullName>
    </submittedName>
</protein>
<keyword evidence="1" id="KW-0175">Coiled coil</keyword>
<dbReference type="Pfam" id="PF09718">
    <property type="entry name" value="Tape_meas_lam_C"/>
    <property type="match status" value="1"/>
</dbReference>
<dbReference type="InterPro" id="IPR006431">
    <property type="entry name" value="Phage_tape_meas_C"/>
</dbReference>
<dbReference type="Proteomes" id="UP000281966">
    <property type="component" value="Segment"/>
</dbReference>
<dbReference type="Pfam" id="PF06791">
    <property type="entry name" value="TMP_2"/>
    <property type="match status" value="1"/>
</dbReference>
<accession>A0A1X7QGI6</accession>
<evidence type="ECO:0000313" key="5">
    <source>
        <dbReference type="Proteomes" id="UP000281966"/>
    </source>
</evidence>
<dbReference type="InterPro" id="IPR009628">
    <property type="entry name" value="Phage_tape_measure_N"/>
</dbReference>
<evidence type="ECO:0000259" key="2">
    <source>
        <dbReference type="Pfam" id="PF06791"/>
    </source>
</evidence>
<reference evidence="5" key="1">
    <citation type="submission" date="2017-04" db="EMBL/GenBank/DDBJ databases">
        <authorList>
            <person name="Millard A."/>
            <person name="Redgwell R T."/>
            <person name="Michniewski S."/>
        </authorList>
    </citation>
    <scope>NUCLEOTIDE SEQUENCE [LARGE SCALE GENOMIC DNA]</scope>
</reference>
<evidence type="ECO:0000313" key="4">
    <source>
        <dbReference type="EMBL" id="SMH63902.1"/>
    </source>
</evidence>
<feature type="domain" description="Bacteriophage tail tape measure C-terminal" evidence="3">
    <location>
        <begin position="680"/>
        <end position="754"/>
    </location>
</feature>
<feature type="coiled-coil region" evidence="1">
    <location>
        <begin position="45"/>
        <end position="72"/>
    </location>
</feature>
<evidence type="ECO:0000259" key="3">
    <source>
        <dbReference type="Pfam" id="PF09718"/>
    </source>
</evidence>
<organism evidence="4 5">
    <name type="scientific">Escherichia phage vB_EcoS_swan01</name>
    <dbReference type="NCBI Taxonomy" id="2496549"/>
    <lineage>
        <taxon>Viruses</taxon>
        <taxon>Duplodnaviria</taxon>
        <taxon>Heunggongvirae</taxon>
        <taxon>Uroviricota</taxon>
        <taxon>Caudoviricetes</taxon>
        <taxon>Drexlerviridae</taxon>
        <taxon>Tempevirinae</taxon>
        <taxon>Warwickvirus</taxon>
        <taxon>Warwickvirus ityhuna</taxon>
        <taxon>Warwickvirus swan01</taxon>
    </lineage>
</organism>